<dbReference type="PANTHER" id="PTHR23511">
    <property type="entry name" value="SYNAPTIC VESICLE GLYCOPROTEIN 2"/>
    <property type="match status" value="1"/>
</dbReference>
<evidence type="ECO:0000256" key="3">
    <source>
        <dbReference type="ARBA" id="ARBA00022692"/>
    </source>
</evidence>
<keyword evidence="5 7" id="KW-0472">Membrane</keyword>
<feature type="compositionally biased region" description="Basic residues" evidence="6">
    <location>
        <begin position="248"/>
        <end position="266"/>
    </location>
</feature>
<evidence type="ECO:0000313" key="9">
    <source>
        <dbReference type="EMBL" id="GMA85171.1"/>
    </source>
</evidence>
<feature type="transmembrane region" description="Helical" evidence="7">
    <location>
        <begin position="31"/>
        <end position="53"/>
    </location>
</feature>
<keyword evidence="10" id="KW-1185">Reference proteome</keyword>
<evidence type="ECO:0000256" key="4">
    <source>
        <dbReference type="ARBA" id="ARBA00022989"/>
    </source>
</evidence>
<evidence type="ECO:0000259" key="8">
    <source>
        <dbReference type="PROSITE" id="PS50850"/>
    </source>
</evidence>
<dbReference type="Proteomes" id="UP001157017">
    <property type="component" value="Unassembled WGS sequence"/>
</dbReference>
<feature type="region of interest" description="Disordered" evidence="6">
    <location>
        <begin position="241"/>
        <end position="266"/>
    </location>
</feature>
<protein>
    <recommendedName>
        <fullName evidence="8">Major facilitator superfamily (MFS) profile domain-containing protein</fullName>
    </recommendedName>
</protein>
<dbReference type="PROSITE" id="PS50850">
    <property type="entry name" value="MFS"/>
    <property type="match status" value="1"/>
</dbReference>
<dbReference type="Pfam" id="PF00083">
    <property type="entry name" value="Sugar_tr"/>
    <property type="match status" value="1"/>
</dbReference>
<gene>
    <name evidence="9" type="ORF">GCM10025868_04210</name>
</gene>
<dbReference type="InterPro" id="IPR020846">
    <property type="entry name" value="MFS_dom"/>
</dbReference>
<proteinExistence type="predicted"/>
<dbReference type="InterPro" id="IPR005828">
    <property type="entry name" value="MFS_sugar_transport-like"/>
</dbReference>
<comment type="subcellular location">
    <subcellularLocation>
        <location evidence="1">Cell membrane</location>
        <topology evidence="1">Multi-pass membrane protein</topology>
    </subcellularLocation>
</comment>
<organism evidence="9 10">
    <name type="scientific">Angustibacter aerolatus</name>
    <dbReference type="NCBI Taxonomy" id="1162965"/>
    <lineage>
        <taxon>Bacteria</taxon>
        <taxon>Bacillati</taxon>
        <taxon>Actinomycetota</taxon>
        <taxon>Actinomycetes</taxon>
        <taxon>Kineosporiales</taxon>
        <taxon>Kineosporiaceae</taxon>
    </lineage>
</organism>
<feature type="transmembrane region" description="Helical" evidence="7">
    <location>
        <begin position="195"/>
        <end position="212"/>
    </location>
</feature>
<evidence type="ECO:0000256" key="2">
    <source>
        <dbReference type="ARBA" id="ARBA00022448"/>
    </source>
</evidence>
<feature type="domain" description="Major facilitator superfamily (MFS) profile" evidence="8">
    <location>
        <begin position="35"/>
        <end position="266"/>
    </location>
</feature>
<dbReference type="Gene3D" id="1.20.1250.20">
    <property type="entry name" value="MFS general substrate transporter like domains"/>
    <property type="match status" value="1"/>
</dbReference>
<evidence type="ECO:0000256" key="1">
    <source>
        <dbReference type="ARBA" id="ARBA00004651"/>
    </source>
</evidence>
<sequence>MSTTAASTGTGVPVVKSLVPARIDRLPWTRFHWMIIVGLGVSWILDGLEIQIVSSVGTVLQDRDTLHLSTGDVGLMGSIYLLGEVVGALVFGRITDRVGRRKIFMITLALYLVASGVAGLSFSLWFLLLFRFLAGMGIGGEYAAINSAIDELIPSKYRGRVDIAINGTYWGGALIGAAASIFLLNPDLLPEDVGWRIGFFIGPVIGLAIIGLRRHIPESPRWLMTHGRLQEAEDTVDEIEAGIEAHGTKRRRSTSRRRSRSTRRSR</sequence>
<keyword evidence="2" id="KW-0813">Transport</keyword>
<dbReference type="InterPro" id="IPR036259">
    <property type="entry name" value="MFS_trans_sf"/>
</dbReference>
<keyword evidence="3 7" id="KW-0812">Transmembrane</keyword>
<comment type="caution">
    <text evidence="9">The sequence shown here is derived from an EMBL/GenBank/DDBJ whole genome shotgun (WGS) entry which is preliminary data.</text>
</comment>
<dbReference type="SUPFAM" id="SSF103473">
    <property type="entry name" value="MFS general substrate transporter"/>
    <property type="match status" value="1"/>
</dbReference>
<keyword evidence="4 7" id="KW-1133">Transmembrane helix</keyword>
<name>A0ABQ6JC36_9ACTN</name>
<evidence type="ECO:0000256" key="6">
    <source>
        <dbReference type="SAM" id="MobiDB-lite"/>
    </source>
</evidence>
<feature type="transmembrane region" description="Helical" evidence="7">
    <location>
        <begin position="73"/>
        <end position="91"/>
    </location>
</feature>
<evidence type="ECO:0000256" key="7">
    <source>
        <dbReference type="SAM" id="Phobius"/>
    </source>
</evidence>
<reference evidence="10" key="1">
    <citation type="journal article" date="2019" name="Int. J. Syst. Evol. Microbiol.">
        <title>The Global Catalogue of Microorganisms (GCM) 10K type strain sequencing project: providing services to taxonomists for standard genome sequencing and annotation.</title>
        <authorList>
            <consortium name="The Broad Institute Genomics Platform"/>
            <consortium name="The Broad Institute Genome Sequencing Center for Infectious Disease"/>
            <person name="Wu L."/>
            <person name="Ma J."/>
        </authorList>
    </citation>
    <scope>NUCLEOTIDE SEQUENCE [LARGE SCALE GENOMIC DNA]</scope>
    <source>
        <strain evidence="10">NBRC 108730</strain>
    </source>
</reference>
<evidence type="ECO:0000313" key="10">
    <source>
        <dbReference type="Proteomes" id="UP001157017"/>
    </source>
</evidence>
<dbReference type="CDD" id="cd17316">
    <property type="entry name" value="MFS_SV2_like"/>
    <property type="match status" value="1"/>
</dbReference>
<accession>A0ABQ6JC36</accession>
<feature type="transmembrane region" description="Helical" evidence="7">
    <location>
        <begin position="103"/>
        <end position="122"/>
    </location>
</feature>
<dbReference type="EMBL" id="BSUZ01000001">
    <property type="protein sequence ID" value="GMA85171.1"/>
    <property type="molecule type" value="Genomic_DNA"/>
</dbReference>
<evidence type="ECO:0000256" key="5">
    <source>
        <dbReference type="ARBA" id="ARBA00023136"/>
    </source>
</evidence>